<gene>
    <name evidence="2" type="ORF">DRF75_03895</name>
</gene>
<organism evidence="2 3">
    <name type="scientific">Ehrlichia minasensis</name>
    <dbReference type="NCBI Taxonomy" id="1242993"/>
    <lineage>
        <taxon>Bacteria</taxon>
        <taxon>Pseudomonadati</taxon>
        <taxon>Pseudomonadota</taxon>
        <taxon>Alphaproteobacteria</taxon>
        <taxon>Rickettsiales</taxon>
        <taxon>Anaplasmataceae</taxon>
        <taxon>Ehrlichia</taxon>
    </lineage>
</organism>
<reference evidence="2 3" key="1">
    <citation type="submission" date="2018-06" db="EMBL/GenBank/DDBJ databases">
        <title>Complete Genome Sequence of Ehrlichia minasensis Isolated From Cattle.</title>
        <authorList>
            <person name="Aguiar D.M."/>
            <person name="Araujo J.P.A.Jr."/>
            <person name="Nakazato L."/>
            <person name="Bard E."/>
            <person name="Cabezas-Cruz A."/>
        </authorList>
    </citation>
    <scope>NUCLEOTIDE SEQUENCE [LARGE SCALE GENOMIC DNA]</scope>
    <source>
        <strain evidence="2 3">B11</strain>
    </source>
</reference>
<keyword evidence="1" id="KW-0175">Coiled coil</keyword>
<evidence type="ECO:0000313" key="2">
    <source>
        <dbReference type="EMBL" id="RZB12474.1"/>
    </source>
</evidence>
<protein>
    <submittedName>
        <fullName evidence="2">Uncharacterized protein</fullName>
    </submittedName>
</protein>
<sequence length="225" mass="25438">MVTGGYMLSNLELALIVILVLLLLSLLAFGLSKCCAKPDKILSGGELQKSYDRLKADYDRLVLEQKKIKGKHTGIDLNLTEMVELSDKLQSELLLLKTDYDRLRQQYIDLQKNNEDIKDHLKSKCEELISSCKQVFAETRESIIILFKLRVKQCEDKLVKPKLMGRNDLLMMLRSEMYNAQDGVLGILSGKRDILLKQVESVSSKLTCPTVSDLSEQCQGNVKVA</sequence>
<evidence type="ECO:0000256" key="1">
    <source>
        <dbReference type="SAM" id="Coils"/>
    </source>
</evidence>
<dbReference type="AlphaFoldDB" id="A0A4V2BQM2"/>
<accession>A0A4V2BQM2</accession>
<evidence type="ECO:0000313" key="3">
    <source>
        <dbReference type="Proteomes" id="UP000293377"/>
    </source>
</evidence>
<proteinExistence type="predicted"/>
<feature type="coiled-coil region" evidence="1">
    <location>
        <begin position="86"/>
        <end position="120"/>
    </location>
</feature>
<dbReference type="EMBL" id="QOHL01000019">
    <property type="protein sequence ID" value="RZB12474.1"/>
    <property type="molecule type" value="Genomic_DNA"/>
</dbReference>
<dbReference type="RefSeq" id="WP_129992679.1">
    <property type="nucleotide sequence ID" value="NZ_QOHL01000019.1"/>
</dbReference>
<dbReference type="Proteomes" id="UP000293377">
    <property type="component" value="Unassembled WGS sequence"/>
</dbReference>
<keyword evidence="3" id="KW-1185">Reference proteome</keyword>
<name>A0A4V2BQM2_9RICK</name>
<comment type="caution">
    <text evidence="2">The sequence shown here is derived from an EMBL/GenBank/DDBJ whole genome shotgun (WGS) entry which is preliminary data.</text>
</comment>